<evidence type="ECO:0000313" key="1">
    <source>
        <dbReference type="EMBL" id="DAE14989.1"/>
    </source>
</evidence>
<dbReference type="EMBL" id="BK015597">
    <property type="protein sequence ID" value="DAE14989.1"/>
    <property type="molecule type" value="Genomic_DNA"/>
</dbReference>
<sequence>MHTLAGHPPEILLAKSMHTRLSTSFPRCPRDAAGIKCMH</sequence>
<accession>A0A8S5Q8C5</accession>
<proteinExistence type="predicted"/>
<organism evidence="1">
    <name type="scientific">Siphoviridae sp. ctf8W5</name>
    <dbReference type="NCBI Taxonomy" id="2825595"/>
    <lineage>
        <taxon>Viruses</taxon>
        <taxon>Duplodnaviria</taxon>
        <taxon>Heunggongvirae</taxon>
        <taxon>Uroviricota</taxon>
        <taxon>Caudoviricetes</taxon>
    </lineage>
</organism>
<protein>
    <submittedName>
        <fullName evidence="1">Uncharacterized protein</fullName>
    </submittedName>
</protein>
<name>A0A8S5Q8C5_9CAUD</name>
<reference evidence="1" key="1">
    <citation type="journal article" date="2021" name="Proc. Natl. Acad. Sci. U.S.A.">
        <title>A Catalog of Tens of Thousands of Viruses from Human Metagenomes Reveals Hidden Associations with Chronic Diseases.</title>
        <authorList>
            <person name="Tisza M.J."/>
            <person name="Buck C.B."/>
        </authorList>
    </citation>
    <scope>NUCLEOTIDE SEQUENCE</scope>
    <source>
        <strain evidence="1">Ctf8W5</strain>
    </source>
</reference>